<organism evidence="2 3">
    <name type="scientific">Polarella glacialis</name>
    <name type="common">Dinoflagellate</name>
    <dbReference type="NCBI Taxonomy" id="89957"/>
    <lineage>
        <taxon>Eukaryota</taxon>
        <taxon>Sar</taxon>
        <taxon>Alveolata</taxon>
        <taxon>Dinophyceae</taxon>
        <taxon>Suessiales</taxon>
        <taxon>Suessiaceae</taxon>
        <taxon>Polarella</taxon>
    </lineage>
</organism>
<protein>
    <recommendedName>
        <fullName evidence="4">CCHC-type domain-containing protein</fullName>
    </recommendedName>
</protein>
<dbReference type="AlphaFoldDB" id="A0A813IST2"/>
<gene>
    <name evidence="2" type="ORF">PGLA2088_LOCUS10984</name>
</gene>
<reference evidence="2" key="1">
    <citation type="submission" date="2021-02" db="EMBL/GenBank/DDBJ databases">
        <authorList>
            <person name="Dougan E. K."/>
            <person name="Rhodes N."/>
            <person name="Thang M."/>
            <person name="Chan C."/>
        </authorList>
    </citation>
    <scope>NUCLEOTIDE SEQUENCE</scope>
</reference>
<dbReference type="EMBL" id="CAJNNW010012527">
    <property type="protein sequence ID" value="CAE8654365.1"/>
    <property type="molecule type" value="Genomic_DNA"/>
</dbReference>
<evidence type="ECO:0000313" key="2">
    <source>
        <dbReference type="EMBL" id="CAE8654365.1"/>
    </source>
</evidence>
<feature type="region of interest" description="Disordered" evidence="1">
    <location>
        <begin position="1"/>
        <end position="38"/>
    </location>
</feature>
<dbReference type="Proteomes" id="UP000626109">
    <property type="component" value="Unassembled WGS sequence"/>
</dbReference>
<name>A0A813IST2_POLGL</name>
<accession>A0A813IST2</accession>
<comment type="caution">
    <text evidence="2">The sequence shown here is derived from an EMBL/GenBank/DDBJ whole genome shotgun (WGS) entry which is preliminary data.</text>
</comment>
<feature type="compositionally biased region" description="Basic and acidic residues" evidence="1">
    <location>
        <begin position="344"/>
        <end position="370"/>
    </location>
</feature>
<sequence>MSNPGEQRPRHPFRPPPGLDPIGWAPSHDNEPLEDPLESLPGLTARALRRIVSRKIEPLFDGGAPDSPDLDVCLEISPDLVVQALRETCPPPITLTSFMDGSLPALTLFEICARVGSGSHLRELRRSAQRRLSALLFGGRANLKEVFRLARAGAEPLRQHLSSFSCLPDQDEESWVPAKKRARIEGFPLTPGTPLHWVCWSVPRLPKNHCWHYLEIARWLCDAAPLTLLLGDDKEITPLESLVQNWDGPSRPDLPPVNPQLLCGMCGMRGHTGGECPSQAASEGTMGARLELLAAVAEGFQVAIQRYPLRAAALEGDEPAAGAAVESLDALLCLGGGGGGGGRQRGEDESRSRDGAERDSRTESKRMPDW</sequence>
<feature type="region of interest" description="Disordered" evidence="1">
    <location>
        <begin position="336"/>
        <end position="370"/>
    </location>
</feature>
<evidence type="ECO:0000313" key="3">
    <source>
        <dbReference type="Proteomes" id="UP000626109"/>
    </source>
</evidence>
<proteinExistence type="predicted"/>
<evidence type="ECO:0008006" key="4">
    <source>
        <dbReference type="Google" id="ProtNLM"/>
    </source>
</evidence>
<evidence type="ECO:0000256" key="1">
    <source>
        <dbReference type="SAM" id="MobiDB-lite"/>
    </source>
</evidence>